<keyword evidence="11" id="KW-1185">Reference proteome</keyword>
<gene>
    <name evidence="10" type="ORF">GCM10022410_06100</name>
</gene>
<evidence type="ECO:0000256" key="2">
    <source>
        <dbReference type="ARBA" id="ARBA00022651"/>
    </source>
</evidence>
<evidence type="ECO:0000256" key="3">
    <source>
        <dbReference type="ARBA" id="ARBA00022801"/>
    </source>
</evidence>
<keyword evidence="8" id="KW-0812">Transmembrane</keyword>
<evidence type="ECO:0000313" key="10">
    <source>
        <dbReference type="EMBL" id="GAA4061947.1"/>
    </source>
</evidence>
<evidence type="ECO:0000256" key="7">
    <source>
        <dbReference type="SAM" id="MobiDB-lite"/>
    </source>
</evidence>
<feature type="region of interest" description="Disordered" evidence="7">
    <location>
        <begin position="461"/>
        <end position="508"/>
    </location>
</feature>
<reference evidence="11" key="1">
    <citation type="journal article" date="2019" name="Int. J. Syst. Evol. Microbiol.">
        <title>The Global Catalogue of Microorganisms (GCM) 10K type strain sequencing project: providing services to taxonomists for standard genome sequencing and annotation.</title>
        <authorList>
            <consortium name="The Broad Institute Genomics Platform"/>
            <consortium name="The Broad Institute Genome Sequencing Center for Infectious Disease"/>
            <person name="Wu L."/>
            <person name="Ma J."/>
        </authorList>
    </citation>
    <scope>NUCLEOTIDE SEQUENCE [LARGE SCALE GENOMIC DNA]</scope>
    <source>
        <strain evidence="11">JCM 17250</strain>
    </source>
</reference>
<dbReference type="Gene3D" id="2.115.10.20">
    <property type="entry name" value="Glycosyl hydrolase domain, family 43"/>
    <property type="match status" value="1"/>
</dbReference>
<dbReference type="InterPro" id="IPR007934">
    <property type="entry name" value="AbfB_ABD"/>
</dbReference>
<keyword evidence="8" id="KW-0472">Membrane</keyword>
<comment type="similarity">
    <text evidence="1 6">Belongs to the glycosyl hydrolase 43 family.</text>
</comment>
<feature type="transmembrane region" description="Helical" evidence="8">
    <location>
        <begin position="514"/>
        <end position="535"/>
    </location>
</feature>
<evidence type="ECO:0000256" key="4">
    <source>
        <dbReference type="ARBA" id="ARBA00023277"/>
    </source>
</evidence>
<name>A0ABP7V8Q0_9BACI</name>
<organism evidence="10 11">
    <name type="scientific">Amphibacillus indicireducens</name>
    <dbReference type="NCBI Taxonomy" id="1076330"/>
    <lineage>
        <taxon>Bacteria</taxon>
        <taxon>Bacillati</taxon>
        <taxon>Bacillota</taxon>
        <taxon>Bacilli</taxon>
        <taxon>Bacillales</taxon>
        <taxon>Bacillaceae</taxon>
        <taxon>Amphibacillus</taxon>
    </lineage>
</organism>
<dbReference type="InterPro" id="IPR036195">
    <property type="entry name" value="AbfB_ABD_sf"/>
</dbReference>
<evidence type="ECO:0000256" key="1">
    <source>
        <dbReference type="ARBA" id="ARBA00009865"/>
    </source>
</evidence>
<keyword evidence="4" id="KW-0119">Carbohydrate metabolism</keyword>
<dbReference type="RefSeq" id="WP_344910212.1">
    <property type="nucleotide sequence ID" value="NZ_BAABDL010000031.1"/>
</dbReference>
<keyword evidence="8" id="KW-1133">Transmembrane helix</keyword>
<feature type="domain" description="Alpha-L-arabinofuranosidase B arabinose-binding" evidence="9">
    <location>
        <begin position="351"/>
        <end position="459"/>
    </location>
</feature>
<keyword evidence="2" id="KW-0858">Xylan degradation</keyword>
<keyword evidence="3 6" id="KW-0378">Hydrolase</keyword>
<feature type="compositionally biased region" description="Acidic residues" evidence="7">
    <location>
        <begin position="485"/>
        <end position="501"/>
    </location>
</feature>
<evidence type="ECO:0000259" key="9">
    <source>
        <dbReference type="Pfam" id="PF05270"/>
    </source>
</evidence>
<sequence length="539" mass="60848">MKKNIAIIIIILLLFAVPVEIQAGNPVIKDRYSADPAALVHDGKVYLYTGHDEATVNDHFFVLKEWSIYSSEDMINWSYEGSLDRKTFTWGMHDTAWASQAIERDGKFYWYTTVRNNSHADPGYAIGVAVSDHPVEGFTDALGEPLITSSMTETPEHMGNDPWDVIDPTIFIDEDGQAHMYFGNTHLYYVKLKDNMIELDGEIELVEIQNMRGTFTEGPFLHYDNDQYYLTFAINYPEEIGYATSDSPDGPWEFQGKIMDRIPNSGTSHPAVLEFEDQSYFIYHNTALAGGGENNRSVAIERLHYYEDGSIAKIIPTASGVKSDSYLIRPINSNLALRQVTMALRVDEINEEHFDYRWHETESLASLGDDYVSYQIDNNPGVYLVMTEEGQLKLEKNDGSSEFSERASFRKSTGLADQDAYSLQPYLNEHLYVATINEGSSVSLVDASQLESEAAATFTIEQAAPIIPPNPNEANDTTEPKESEEPLEQEVEEDKTEEVNDQLDQTKTETSNQLTWMTIILVSLIVAAGISYYLLRKRK</sequence>
<dbReference type="Proteomes" id="UP001501734">
    <property type="component" value="Unassembled WGS sequence"/>
</dbReference>
<keyword evidence="5 6" id="KW-0326">Glycosidase</keyword>
<dbReference type="CDD" id="cd18618">
    <property type="entry name" value="GH43_Xsa43E-like"/>
    <property type="match status" value="1"/>
</dbReference>
<evidence type="ECO:0000256" key="5">
    <source>
        <dbReference type="ARBA" id="ARBA00023295"/>
    </source>
</evidence>
<evidence type="ECO:0000313" key="11">
    <source>
        <dbReference type="Proteomes" id="UP001501734"/>
    </source>
</evidence>
<comment type="caution">
    <text evidence="10">The sequence shown here is derived from an EMBL/GenBank/DDBJ whole genome shotgun (WGS) entry which is preliminary data.</text>
</comment>
<dbReference type="Pfam" id="PF05270">
    <property type="entry name" value="AbfB"/>
    <property type="match status" value="1"/>
</dbReference>
<accession>A0ABP7V8Q0</accession>
<dbReference type="InterPro" id="IPR006710">
    <property type="entry name" value="Glyco_hydro_43"/>
</dbReference>
<keyword evidence="2" id="KW-0624">Polysaccharide degradation</keyword>
<dbReference type="PANTHER" id="PTHR43772:SF2">
    <property type="entry name" value="PUTATIVE (AFU_ORTHOLOGUE AFUA_2G04480)-RELATED"/>
    <property type="match status" value="1"/>
</dbReference>
<dbReference type="SUPFAM" id="SSF110221">
    <property type="entry name" value="AbfB domain"/>
    <property type="match status" value="1"/>
</dbReference>
<dbReference type="InterPro" id="IPR052176">
    <property type="entry name" value="Glycosyl_Hydrlase_43_Enz"/>
</dbReference>
<evidence type="ECO:0000256" key="8">
    <source>
        <dbReference type="SAM" id="Phobius"/>
    </source>
</evidence>
<protein>
    <recommendedName>
        <fullName evidence="9">Alpha-L-arabinofuranosidase B arabinose-binding domain-containing protein</fullName>
    </recommendedName>
</protein>
<dbReference type="InterPro" id="IPR023296">
    <property type="entry name" value="Glyco_hydro_beta-prop_sf"/>
</dbReference>
<dbReference type="EMBL" id="BAABDL010000031">
    <property type="protein sequence ID" value="GAA4061947.1"/>
    <property type="molecule type" value="Genomic_DNA"/>
</dbReference>
<dbReference type="Gene3D" id="2.80.10.50">
    <property type="match status" value="1"/>
</dbReference>
<dbReference type="PANTHER" id="PTHR43772">
    <property type="entry name" value="ENDO-1,4-BETA-XYLANASE"/>
    <property type="match status" value="1"/>
</dbReference>
<evidence type="ECO:0000256" key="6">
    <source>
        <dbReference type="RuleBase" id="RU361187"/>
    </source>
</evidence>
<dbReference type="SUPFAM" id="SSF75005">
    <property type="entry name" value="Arabinanase/levansucrase/invertase"/>
    <property type="match status" value="1"/>
</dbReference>
<dbReference type="Pfam" id="PF04616">
    <property type="entry name" value="Glyco_hydro_43"/>
    <property type="match status" value="1"/>
</dbReference>
<proteinExistence type="inferred from homology"/>